<dbReference type="Proteomes" id="UP000652761">
    <property type="component" value="Unassembled WGS sequence"/>
</dbReference>
<accession>A0A843VTB9</accession>
<protein>
    <submittedName>
        <fullName evidence="2">Uncharacterized protein</fullName>
    </submittedName>
</protein>
<evidence type="ECO:0000313" key="2">
    <source>
        <dbReference type="EMBL" id="MQL99195.1"/>
    </source>
</evidence>
<feature type="compositionally biased region" description="Basic and acidic residues" evidence="1">
    <location>
        <begin position="21"/>
        <end position="30"/>
    </location>
</feature>
<keyword evidence="3" id="KW-1185">Reference proteome</keyword>
<feature type="compositionally biased region" description="Basic and acidic residues" evidence="1">
    <location>
        <begin position="1"/>
        <end position="12"/>
    </location>
</feature>
<dbReference type="EMBL" id="NMUH01002311">
    <property type="protein sequence ID" value="MQL99195.1"/>
    <property type="molecule type" value="Genomic_DNA"/>
</dbReference>
<feature type="region of interest" description="Disordered" evidence="1">
    <location>
        <begin position="1"/>
        <end position="209"/>
    </location>
</feature>
<name>A0A843VTB9_COLES</name>
<evidence type="ECO:0000256" key="1">
    <source>
        <dbReference type="SAM" id="MobiDB-lite"/>
    </source>
</evidence>
<proteinExistence type="predicted"/>
<feature type="compositionally biased region" description="Basic and acidic residues" evidence="1">
    <location>
        <begin position="180"/>
        <end position="192"/>
    </location>
</feature>
<gene>
    <name evidence="2" type="ORF">Taro_031914</name>
</gene>
<dbReference type="AlphaFoldDB" id="A0A843VTB9"/>
<evidence type="ECO:0000313" key="3">
    <source>
        <dbReference type="Proteomes" id="UP000652761"/>
    </source>
</evidence>
<sequence>MPTKTPEADRVLSRPPKLSRYHHDGQDHRNNTQVGSGKRAVITNLSRKETRSRHDPYRDSQLCRDKVTSDRGDASSDVATRPAVATSAGRLTDGILHPGVAHTTTITQTRGGDHGESSKHKNSTKWTPNPHQEERAQESLPENEEPTNKGAFTRPRPPPPRSTTPLPSFTRAADATKLQPPERGKLSPSERRKERRKGKKGKEEAGQGF</sequence>
<reference evidence="2" key="1">
    <citation type="submission" date="2017-07" db="EMBL/GenBank/DDBJ databases">
        <title>Taro Niue Genome Assembly and Annotation.</title>
        <authorList>
            <person name="Atibalentja N."/>
            <person name="Keating K."/>
            <person name="Fields C.J."/>
        </authorList>
    </citation>
    <scope>NUCLEOTIDE SEQUENCE</scope>
    <source>
        <strain evidence="2">Niue_2</strain>
        <tissue evidence="2">Leaf</tissue>
    </source>
</reference>
<comment type="caution">
    <text evidence="2">The sequence shown here is derived from an EMBL/GenBank/DDBJ whole genome shotgun (WGS) entry which is preliminary data.</text>
</comment>
<feature type="compositionally biased region" description="Basic and acidic residues" evidence="1">
    <location>
        <begin position="46"/>
        <end position="74"/>
    </location>
</feature>
<organism evidence="2 3">
    <name type="scientific">Colocasia esculenta</name>
    <name type="common">Wild taro</name>
    <name type="synonym">Arum esculentum</name>
    <dbReference type="NCBI Taxonomy" id="4460"/>
    <lineage>
        <taxon>Eukaryota</taxon>
        <taxon>Viridiplantae</taxon>
        <taxon>Streptophyta</taxon>
        <taxon>Embryophyta</taxon>
        <taxon>Tracheophyta</taxon>
        <taxon>Spermatophyta</taxon>
        <taxon>Magnoliopsida</taxon>
        <taxon>Liliopsida</taxon>
        <taxon>Araceae</taxon>
        <taxon>Aroideae</taxon>
        <taxon>Colocasieae</taxon>
        <taxon>Colocasia</taxon>
    </lineage>
</organism>